<sequence>MKKILSALMITAVLMTGNVFADTPEVMPISAPIEKEVSKEEPIPTLYEEVKAEDKVKMVKFEANAQEIDGVMMVPLRSTLEKAGYTLKWHEDTHSVDISKGNQWTNIKIGKNLYFFNRVAPFQLSKEPVIIDGRTLVPAEFFNAILNLGLEIIDGKLIISDEMVAVHRGYVQEIKNDENGNMSITISSQEVPKDEFDKKIIHLSSDNTYVNTKVEKGLFVNVITPPIMTMSIPAQTSGVIVY</sequence>
<feature type="domain" description="Copper amine oxidase-like N-terminal" evidence="2">
    <location>
        <begin position="58"/>
        <end position="148"/>
    </location>
</feature>
<organism evidence="3 4">
    <name type="scientific">Anaeromicrobium sediminis</name>
    <dbReference type="NCBI Taxonomy" id="1478221"/>
    <lineage>
        <taxon>Bacteria</taxon>
        <taxon>Bacillati</taxon>
        <taxon>Bacillota</taxon>
        <taxon>Clostridia</taxon>
        <taxon>Peptostreptococcales</taxon>
        <taxon>Thermotaleaceae</taxon>
        <taxon>Anaeromicrobium</taxon>
    </lineage>
</organism>
<evidence type="ECO:0000259" key="2">
    <source>
        <dbReference type="Pfam" id="PF07833"/>
    </source>
</evidence>
<evidence type="ECO:0000256" key="1">
    <source>
        <dbReference type="SAM" id="SignalP"/>
    </source>
</evidence>
<dbReference type="AlphaFoldDB" id="A0A267MFN8"/>
<dbReference type="Pfam" id="PF07833">
    <property type="entry name" value="Cu_amine_oxidN1"/>
    <property type="match status" value="1"/>
</dbReference>
<accession>A0A267MFN8</accession>
<reference evidence="3 4" key="1">
    <citation type="submission" date="2017-06" db="EMBL/GenBank/DDBJ databases">
        <title>Draft genome sequence of anaerobic fermentative bacterium Anaeromicrobium sediminis DY2726D isolated from West Pacific Ocean sediments.</title>
        <authorList>
            <person name="Zeng X."/>
        </authorList>
    </citation>
    <scope>NUCLEOTIDE SEQUENCE [LARGE SCALE GENOMIC DNA]</scope>
    <source>
        <strain evidence="3 4">DY2726D</strain>
    </source>
</reference>
<dbReference type="SUPFAM" id="SSF55383">
    <property type="entry name" value="Copper amine oxidase, domain N"/>
    <property type="match status" value="1"/>
</dbReference>
<proteinExistence type="predicted"/>
<keyword evidence="4" id="KW-1185">Reference proteome</keyword>
<dbReference type="Gene3D" id="3.30.457.10">
    <property type="entry name" value="Copper amine oxidase-like, N-terminal domain"/>
    <property type="match status" value="1"/>
</dbReference>
<feature type="signal peptide" evidence="1">
    <location>
        <begin position="1"/>
        <end position="21"/>
    </location>
</feature>
<dbReference type="RefSeq" id="WP_095134691.1">
    <property type="nucleotide sequence ID" value="NZ_NIBG01000016.1"/>
</dbReference>
<name>A0A267MFN8_9FIRM</name>
<gene>
    <name evidence="3" type="ORF">CCE28_15740</name>
</gene>
<evidence type="ECO:0000313" key="4">
    <source>
        <dbReference type="Proteomes" id="UP000216024"/>
    </source>
</evidence>
<dbReference type="EMBL" id="NIBG01000016">
    <property type="protein sequence ID" value="PAB58389.1"/>
    <property type="molecule type" value="Genomic_DNA"/>
</dbReference>
<protein>
    <recommendedName>
        <fullName evidence="2">Copper amine oxidase-like N-terminal domain-containing protein</fullName>
    </recommendedName>
</protein>
<dbReference type="InterPro" id="IPR012854">
    <property type="entry name" value="Cu_amine_oxidase-like_N"/>
</dbReference>
<comment type="caution">
    <text evidence="3">The sequence shown here is derived from an EMBL/GenBank/DDBJ whole genome shotgun (WGS) entry which is preliminary data.</text>
</comment>
<dbReference type="OrthoDB" id="1684927at2"/>
<keyword evidence="1" id="KW-0732">Signal</keyword>
<evidence type="ECO:0000313" key="3">
    <source>
        <dbReference type="EMBL" id="PAB58389.1"/>
    </source>
</evidence>
<dbReference type="Proteomes" id="UP000216024">
    <property type="component" value="Unassembled WGS sequence"/>
</dbReference>
<feature type="chain" id="PRO_5012266933" description="Copper amine oxidase-like N-terminal domain-containing protein" evidence="1">
    <location>
        <begin position="22"/>
        <end position="242"/>
    </location>
</feature>
<dbReference type="InterPro" id="IPR036582">
    <property type="entry name" value="Mao_N_sf"/>
</dbReference>